<dbReference type="GO" id="GO:0005829">
    <property type="term" value="C:cytosol"/>
    <property type="evidence" value="ECO:0007669"/>
    <property type="project" value="TreeGrafter"/>
</dbReference>
<dbReference type="AlphaFoldDB" id="A0A368BMA3"/>
<protein>
    <submittedName>
        <fullName evidence="4">ROK family protein</fullName>
    </submittedName>
</protein>
<dbReference type="InterPro" id="IPR050201">
    <property type="entry name" value="Bacterial_glucokinase"/>
</dbReference>
<dbReference type="InterPro" id="IPR043129">
    <property type="entry name" value="ATPase_NBD"/>
</dbReference>
<dbReference type="GO" id="GO:0004340">
    <property type="term" value="F:glucokinase activity"/>
    <property type="evidence" value="ECO:0007669"/>
    <property type="project" value="InterPro"/>
</dbReference>
<evidence type="ECO:0000313" key="5">
    <source>
        <dbReference type="Proteomes" id="UP000252147"/>
    </source>
</evidence>
<dbReference type="GO" id="GO:0005536">
    <property type="term" value="F:D-glucose binding"/>
    <property type="evidence" value="ECO:0007669"/>
    <property type="project" value="InterPro"/>
</dbReference>
<dbReference type="Gene3D" id="3.40.367.20">
    <property type="match status" value="1"/>
</dbReference>
<reference evidence="4 5" key="1">
    <citation type="journal article" date="2018" name="Microbiome">
        <title>Fine metagenomic profile of the Mediterranean stratified and mixed water columns revealed by assembly and recruitment.</title>
        <authorList>
            <person name="Haro-Moreno J.M."/>
            <person name="Lopez-Perez M."/>
            <person name="De La Torre J.R."/>
            <person name="Picazo A."/>
            <person name="Camacho A."/>
            <person name="Rodriguez-Valera F."/>
        </authorList>
    </citation>
    <scope>NUCLEOTIDE SEQUENCE [LARGE SCALE GENOMIC DNA]</scope>
    <source>
        <strain evidence="4">MED-G83</strain>
    </source>
</reference>
<dbReference type="Pfam" id="PF02685">
    <property type="entry name" value="Glucokinase"/>
    <property type="match status" value="1"/>
</dbReference>
<dbReference type="Gene3D" id="3.30.420.40">
    <property type="match status" value="1"/>
</dbReference>
<evidence type="ECO:0000256" key="1">
    <source>
        <dbReference type="ARBA" id="ARBA00022679"/>
    </source>
</evidence>
<name>A0A368BMA3_9GAMM</name>
<gene>
    <name evidence="4" type="ORF">DBW97_02720</name>
</gene>
<sequence length="341" mass="37978">MPPELLRFLRLFFKFLNPYQTLFYIIYYSERTLTNNKLLLDLGGTNLRIGYGDQENLSIDKITKIKISNDSEILAIIKKQLAERPANEIIFSAAGPKSGNSIVMTNRSLNLDGAELSSSLDVDSCYMLNDWESIGYCLPLLHDSDLVSIKSGDRNTNQTSLAVGPGTGLGFSILRYINQVPYVFATELGNAKSFNNYLREVFEIGDQNNFPVLESFLSGKGITKIYQAKSGLIKTSEEIVDSYGSDDLATDMLNNFGKSMGRVLADLSLTSMATGGIYFAGSLMRVLSQLDVITALKDEFDDHVSEHHQSILKNISINLITKPHTPLYGNLNYSIVRRLHE</sequence>
<dbReference type="SUPFAM" id="SSF53067">
    <property type="entry name" value="Actin-like ATPase domain"/>
    <property type="match status" value="1"/>
</dbReference>
<dbReference type="Proteomes" id="UP000252147">
    <property type="component" value="Unassembled WGS sequence"/>
</dbReference>
<dbReference type="PANTHER" id="PTHR47690">
    <property type="entry name" value="GLUCOKINASE"/>
    <property type="match status" value="1"/>
</dbReference>
<evidence type="ECO:0000256" key="2">
    <source>
        <dbReference type="ARBA" id="ARBA00022777"/>
    </source>
</evidence>
<accession>A0A368BMA3</accession>
<dbReference type="GO" id="GO:0006096">
    <property type="term" value="P:glycolytic process"/>
    <property type="evidence" value="ECO:0007669"/>
    <property type="project" value="InterPro"/>
</dbReference>
<organism evidence="4 5">
    <name type="scientific">SAR86 cluster bacterium</name>
    <dbReference type="NCBI Taxonomy" id="2030880"/>
    <lineage>
        <taxon>Bacteria</taxon>
        <taxon>Pseudomonadati</taxon>
        <taxon>Pseudomonadota</taxon>
        <taxon>Gammaproteobacteria</taxon>
        <taxon>SAR86 cluster</taxon>
    </lineage>
</organism>
<dbReference type="PANTHER" id="PTHR47690:SF1">
    <property type="entry name" value="GLUCOKINASE"/>
    <property type="match status" value="1"/>
</dbReference>
<evidence type="ECO:0000313" key="4">
    <source>
        <dbReference type="EMBL" id="RCL38433.1"/>
    </source>
</evidence>
<comment type="caution">
    <text evidence="4">The sequence shown here is derived from an EMBL/GenBank/DDBJ whole genome shotgun (WGS) entry which is preliminary data.</text>
</comment>
<evidence type="ECO:0000256" key="3">
    <source>
        <dbReference type="RuleBase" id="RU004046"/>
    </source>
</evidence>
<keyword evidence="2" id="KW-0418">Kinase</keyword>
<comment type="similarity">
    <text evidence="3">Belongs to the bacterial glucokinase family.</text>
</comment>
<keyword evidence="1" id="KW-0808">Transferase</keyword>
<dbReference type="GO" id="GO:0005524">
    <property type="term" value="F:ATP binding"/>
    <property type="evidence" value="ECO:0007669"/>
    <property type="project" value="InterPro"/>
</dbReference>
<dbReference type="InterPro" id="IPR003836">
    <property type="entry name" value="Glucokinase"/>
</dbReference>
<dbReference type="CDD" id="cd24008">
    <property type="entry name" value="ASKHA_NBD_GLK"/>
    <property type="match status" value="1"/>
</dbReference>
<dbReference type="EMBL" id="QOPD01000003">
    <property type="protein sequence ID" value="RCL38433.1"/>
    <property type="molecule type" value="Genomic_DNA"/>
</dbReference>
<proteinExistence type="inferred from homology"/>